<evidence type="ECO:0000256" key="1">
    <source>
        <dbReference type="ARBA" id="ARBA00007274"/>
    </source>
</evidence>
<dbReference type="InterPro" id="IPR011004">
    <property type="entry name" value="Trimer_LpxA-like_sf"/>
</dbReference>
<dbReference type="KEGG" id="pfuw:KF707C_52500"/>
<dbReference type="PANTHER" id="PTHR23416">
    <property type="entry name" value="SIALIC ACID SYNTHASE-RELATED"/>
    <property type="match status" value="1"/>
</dbReference>
<evidence type="ECO:0000256" key="3">
    <source>
        <dbReference type="ARBA" id="ARBA00022737"/>
    </source>
</evidence>
<evidence type="ECO:0000256" key="2">
    <source>
        <dbReference type="ARBA" id="ARBA00022679"/>
    </source>
</evidence>
<evidence type="ECO:0000313" key="6">
    <source>
        <dbReference type="Proteomes" id="UP000218554"/>
    </source>
</evidence>
<dbReference type="AlphaFoldDB" id="A0AAD1C5Z8"/>
<gene>
    <name evidence="5" type="ORF">KF707C_52500</name>
</gene>
<comment type="similarity">
    <text evidence="1">Belongs to the transferase hexapeptide repeat family.</text>
</comment>
<keyword evidence="2 5" id="KW-0808">Transferase</keyword>
<keyword evidence="6" id="KW-1185">Reference proteome</keyword>
<keyword evidence="3" id="KW-0677">Repeat</keyword>
<protein>
    <submittedName>
        <fullName evidence="5">Galactoside-O-acetyltransferase</fullName>
        <ecNumber evidence="5">2.3.1.18</ecNumber>
    </submittedName>
</protein>
<dbReference type="InterPro" id="IPR051159">
    <property type="entry name" value="Hexapeptide_acetyltransf"/>
</dbReference>
<dbReference type="EMBL" id="AP014862">
    <property type="protein sequence ID" value="BAU76938.1"/>
    <property type="molecule type" value="Genomic_DNA"/>
</dbReference>
<dbReference type="Proteomes" id="UP000218554">
    <property type="component" value="Chromosome"/>
</dbReference>
<dbReference type="InterPro" id="IPR001451">
    <property type="entry name" value="Hexapep"/>
</dbReference>
<reference evidence="6" key="1">
    <citation type="submission" date="2015-05" db="EMBL/GenBank/DDBJ databases">
        <title>Draft genome sequencing of a biphenyl-degrading bacterium, Pseudomonas balearica KF707 (=NBRC110670).</title>
        <authorList>
            <person name="Kimura N."/>
            <person name="Hirose J."/>
            <person name="Watanabe T."/>
            <person name="Suenaga H."/>
            <person name="Fujihara H."/>
            <person name="Noguchi M."/>
            <person name="Hashimoto M."/>
            <person name="Shimodaira J."/>
            <person name="Tsuchikane K."/>
            <person name="Hosoyama A."/>
            <person name="Yamazoe A."/>
            <person name="Fujita N."/>
            <person name="Furukawa K."/>
        </authorList>
    </citation>
    <scope>NUCLEOTIDE SEQUENCE [LARGE SCALE GENOMIC DNA]</scope>
    <source>
        <strain evidence="6">DSM 10086 / NBRC 110670 / KF707</strain>
    </source>
</reference>
<dbReference type="EC" id="2.3.1.18" evidence="5"/>
<dbReference type="PANTHER" id="PTHR23416:SF23">
    <property type="entry name" value="ACETYLTRANSFERASE C18B11.09C-RELATED"/>
    <property type="match status" value="1"/>
</dbReference>
<dbReference type="RefSeq" id="WP_003453125.1">
    <property type="nucleotide sequence ID" value="NZ_AJMR01000180.1"/>
</dbReference>
<proteinExistence type="inferred from homology"/>
<keyword evidence="4 5" id="KW-0012">Acyltransferase</keyword>
<dbReference type="Gene3D" id="2.160.10.10">
    <property type="entry name" value="Hexapeptide repeat proteins"/>
    <property type="match status" value="1"/>
</dbReference>
<organism evidence="5 6">
    <name type="scientific">Metapseudomonas furukawaii</name>
    <name type="common">Pseudomonas furukawaii</name>
    <dbReference type="NCBI Taxonomy" id="1149133"/>
    <lineage>
        <taxon>Bacteria</taxon>
        <taxon>Pseudomonadati</taxon>
        <taxon>Pseudomonadota</taxon>
        <taxon>Gammaproteobacteria</taxon>
        <taxon>Pseudomonadales</taxon>
        <taxon>Pseudomonadaceae</taxon>
        <taxon>Metapseudomonas</taxon>
    </lineage>
</organism>
<dbReference type="Pfam" id="PF00132">
    <property type="entry name" value="Hexapep"/>
    <property type="match status" value="1"/>
</dbReference>
<evidence type="ECO:0000313" key="5">
    <source>
        <dbReference type="EMBL" id="BAU76938.1"/>
    </source>
</evidence>
<accession>A0AAD1C5Z8</accession>
<dbReference type="GO" id="GO:0008870">
    <property type="term" value="F:galactoside O-acetyltransferase activity"/>
    <property type="evidence" value="ECO:0007669"/>
    <property type="project" value="UniProtKB-EC"/>
</dbReference>
<dbReference type="InterPro" id="IPR018357">
    <property type="entry name" value="Hexapep_transf_CS"/>
</dbReference>
<dbReference type="PROSITE" id="PS00101">
    <property type="entry name" value="HEXAPEP_TRANSFERASES"/>
    <property type="match status" value="1"/>
</dbReference>
<dbReference type="SUPFAM" id="SSF51161">
    <property type="entry name" value="Trimeric LpxA-like enzymes"/>
    <property type="match status" value="1"/>
</dbReference>
<name>A0AAD1C5Z8_METFU</name>
<sequence>MKRLIKHGLRRGLKLYLFRGLQKLRILQYRLLSENAPREMRGRLKQPALFCGVGEIYIGASSIGVWPSPYFLNGYAHIEARESTAEIRIGKGCHLNNNAVLIAERNRISIGDDTLIGHCFSAYDSDFHRLEAHLRSSGTHDGKDISIGNNVFIGANVTVLKGVTIGDNSVIANGSLVNRDIPPNVIAGGVPAKVLAPLPD</sequence>
<reference evidence="5 6" key="2">
    <citation type="journal article" date="2017" name="Int. J. Syst. Evol. Microbiol.">
        <title>Pseudomonas furukawaii sp. nov., a polychlorinated biphenyl-degrading bacterium isolated from biphenyl-contaminated soil in Japan.</title>
        <authorList>
            <person name="Kimura N."/>
            <person name="Watanabe T."/>
            <person name="Suenaga H."/>
            <person name="Fujihara H."/>
            <person name="Futagami T."/>
            <person name="Goto M."/>
            <person name="Hanada S."/>
            <person name="Hirose J."/>
        </authorList>
    </citation>
    <scope>NUCLEOTIDE SEQUENCE [LARGE SCALE GENOMIC DNA]</scope>
    <source>
        <strain evidence="6">DSM 10086 / NBRC 110670 / KF707</strain>
    </source>
</reference>
<dbReference type="CDD" id="cd04647">
    <property type="entry name" value="LbH_MAT_like"/>
    <property type="match status" value="1"/>
</dbReference>
<evidence type="ECO:0000256" key="4">
    <source>
        <dbReference type="ARBA" id="ARBA00023315"/>
    </source>
</evidence>